<comment type="similarity">
    <text evidence="2 7">Belongs to the FliR/MopE/SpaR family.</text>
</comment>
<feature type="transmembrane region" description="Helical" evidence="7">
    <location>
        <begin position="43"/>
        <end position="62"/>
    </location>
</feature>
<keyword evidence="6 7" id="KW-0472">Membrane</keyword>
<proteinExistence type="inferred from homology"/>
<feature type="transmembrane region" description="Helical" evidence="7">
    <location>
        <begin position="219"/>
        <end position="243"/>
    </location>
</feature>
<dbReference type="RefSeq" id="WP_373636879.1">
    <property type="nucleotide sequence ID" value="NZ_CP150951.2"/>
</dbReference>
<gene>
    <name evidence="8" type="primary">sctT</name>
    <name evidence="8" type="ORF">AABB29_00535</name>
</gene>
<dbReference type="PANTHER" id="PTHR30065">
    <property type="entry name" value="FLAGELLAR BIOSYNTHETIC PROTEIN FLIR"/>
    <property type="match status" value="1"/>
</dbReference>
<feature type="transmembrane region" description="Helical" evidence="7">
    <location>
        <begin position="137"/>
        <end position="158"/>
    </location>
</feature>
<keyword evidence="3 7" id="KW-1003">Cell membrane</keyword>
<feature type="transmembrane region" description="Helical" evidence="7">
    <location>
        <begin position="14"/>
        <end position="36"/>
    </location>
</feature>
<dbReference type="InterPro" id="IPR002010">
    <property type="entry name" value="T3SS_IM_R"/>
</dbReference>
<evidence type="ECO:0000313" key="8">
    <source>
        <dbReference type="EMBL" id="WZC49181.2"/>
    </source>
</evidence>
<organism evidence="8 9">
    <name type="scientific">Yoonia phaeophyticola</name>
    <dbReference type="NCBI Taxonomy" id="3137369"/>
    <lineage>
        <taxon>Bacteria</taxon>
        <taxon>Pseudomonadati</taxon>
        <taxon>Pseudomonadota</taxon>
        <taxon>Alphaproteobacteria</taxon>
        <taxon>Rhodobacterales</taxon>
        <taxon>Paracoccaceae</taxon>
        <taxon>Yoonia</taxon>
    </lineage>
</organism>
<evidence type="ECO:0000256" key="5">
    <source>
        <dbReference type="ARBA" id="ARBA00022989"/>
    </source>
</evidence>
<evidence type="ECO:0000313" key="9">
    <source>
        <dbReference type="Proteomes" id="UP001440612"/>
    </source>
</evidence>
<protein>
    <submittedName>
        <fullName evidence="8">Type III secretion system export apparatus subunit SctT</fullName>
    </submittedName>
</protein>
<evidence type="ECO:0000256" key="2">
    <source>
        <dbReference type="ARBA" id="ARBA00009772"/>
    </source>
</evidence>
<dbReference type="PRINTS" id="PR00953">
    <property type="entry name" value="TYPE3IMRPROT"/>
</dbReference>
<dbReference type="InterPro" id="IPR006304">
    <property type="entry name" value="T3SS_SpaR/YscT"/>
</dbReference>
<comment type="subcellular location">
    <subcellularLocation>
        <location evidence="1 7">Cell membrane</location>
        <topology evidence="1 7">Multi-pass membrane protein</topology>
    </subcellularLocation>
</comment>
<dbReference type="NCBIfam" id="TIGR01401">
    <property type="entry name" value="fliR_like_III"/>
    <property type="match status" value="1"/>
</dbReference>
<sequence>MEVLVGLFLQFETYLLALLISIPRIYGFLITAPILSPGAVPRLARNATILILCVPIVPVNLVNADTIDRTLGSVAYFFAKEFAIGFVFGYMVGWIFWMITAVGDLIDNQRGAAIASSIDPLQGTETSPLGNLFSQAFVTYFFSIGGMLIILQVLYTSYSLWPVTEALPILSPEFPALILRIFDHAMRMMFVLAAPVVAIMFLSEFALAMVSRFAPQIQVFILAMPIKSGVAIVILIFYCSLLFPYATDQQSFFATWTEALYTILESGRILRENQGGAP</sequence>
<name>A0ABZ2V4V2_9RHOB</name>
<dbReference type="PANTHER" id="PTHR30065:SF1">
    <property type="entry name" value="SURFACE PRESENTATION OF ANTIGENS PROTEIN SPAR"/>
    <property type="match status" value="1"/>
</dbReference>
<evidence type="ECO:0000256" key="1">
    <source>
        <dbReference type="ARBA" id="ARBA00004651"/>
    </source>
</evidence>
<feature type="transmembrane region" description="Helical" evidence="7">
    <location>
        <begin position="82"/>
        <end position="102"/>
    </location>
</feature>
<accession>A0ABZ2V4V2</accession>
<evidence type="ECO:0000256" key="4">
    <source>
        <dbReference type="ARBA" id="ARBA00022692"/>
    </source>
</evidence>
<evidence type="ECO:0000256" key="3">
    <source>
        <dbReference type="ARBA" id="ARBA00022475"/>
    </source>
</evidence>
<feature type="transmembrane region" description="Helical" evidence="7">
    <location>
        <begin position="188"/>
        <end position="207"/>
    </location>
</feature>
<dbReference type="EMBL" id="CP150951">
    <property type="protein sequence ID" value="WZC49181.2"/>
    <property type="molecule type" value="Genomic_DNA"/>
</dbReference>
<dbReference type="Proteomes" id="UP001440612">
    <property type="component" value="Chromosome"/>
</dbReference>
<keyword evidence="9" id="KW-1185">Reference proteome</keyword>
<dbReference type="Pfam" id="PF01311">
    <property type="entry name" value="Bac_export_1"/>
    <property type="match status" value="1"/>
</dbReference>
<evidence type="ECO:0000256" key="7">
    <source>
        <dbReference type="RuleBase" id="RU362072"/>
    </source>
</evidence>
<reference evidence="9" key="1">
    <citation type="submission" date="2024-04" db="EMBL/GenBank/DDBJ databases">
        <title>Phylogenomic analyses of a clade within the roseobacter group suggest taxonomic reassignments of species of the genera Aestuariivita, Citreicella, Loktanella, Nautella, Pelagibaca, Ruegeria, Thalassobius, Thiobacimonas and Tropicibacter, and the proposal o.</title>
        <authorList>
            <person name="Jeon C.O."/>
        </authorList>
    </citation>
    <scope>NUCLEOTIDE SEQUENCE [LARGE SCALE GENOMIC DNA]</scope>
    <source>
        <strain evidence="9">BS5-3</strain>
    </source>
</reference>
<keyword evidence="4 7" id="KW-0812">Transmembrane</keyword>
<keyword evidence="5 7" id="KW-1133">Transmembrane helix</keyword>
<evidence type="ECO:0000256" key="6">
    <source>
        <dbReference type="ARBA" id="ARBA00023136"/>
    </source>
</evidence>